<evidence type="ECO:0008006" key="4">
    <source>
        <dbReference type="Google" id="ProtNLM"/>
    </source>
</evidence>
<feature type="transmembrane region" description="Helical" evidence="1">
    <location>
        <begin position="352"/>
        <end position="372"/>
    </location>
</feature>
<feature type="transmembrane region" description="Helical" evidence="1">
    <location>
        <begin position="12"/>
        <end position="33"/>
    </location>
</feature>
<accession>A0ABY1AC57</accession>
<feature type="transmembrane region" description="Helical" evidence="1">
    <location>
        <begin position="379"/>
        <end position="399"/>
    </location>
</feature>
<feature type="transmembrane region" description="Helical" evidence="1">
    <location>
        <begin position="556"/>
        <end position="578"/>
    </location>
</feature>
<gene>
    <name evidence="2" type="ORF">SAMN05216431_10837</name>
</gene>
<feature type="transmembrane region" description="Helical" evidence="1">
    <location>
        <begin position="136"/>
        <end position="155"/>
    </location>
</feature>
<evidence type="ECO:0000256" key="1">
    <source>
        <dbReference type="SAM" id="Phobius"/>
    </source>
</evidence>
<feature type="transmembrane region" description="Helical" evidence="1">
    <location>
        <begin position="161"/>
        <end position="179"/>
    </location>
</feature>
<sequence>MFGKNFRLNKKISINLAVFGIFLLLSYISIALFMHEGKIILRSDGSFHLSRVEEIYQNLRDGHFFTFIASRTFSHSGVGNFLFYPTVFLYPMAFLRFIFNPVTAFYLWVGFFNFLTMATAYYCMYRFTKGNTTRSFLFALIYTFASYHLYLGLYNTVWGEFIAYTFLPLIFLGIYNILWDDTKYWYILAIGMALLLYSHLLSVYMSAMICVGLFLAKFIFYKKVEFLRIKALIKAGILTFFLSSFIFVPIVTDLIGGGLATPRRCFLWVSTIFTTFQLSLENTAATNHAIGLILILTAFLGWIIANKSSRELAIYALGVFMLCLTTSLIPWDLIQKTPLYPLLGTIQFPYRFNSYACLFLAVTASLIFESIVRLGKSQYTANILTVIASLALLCCYASIVAPQHASIIAAKDSSLSKNTASPVTIPSDVLLDKGNYKNIFTYLIMYGETDYYPKQSFDHNDISSNKNTQSIVKQTVYSKNKPFTGVTTISYAANSITYKLVSKKKQTLDLPTIRYRRTVATINGKSAVVSSSARGTVSLPVPKGHSTITVSYRPNLLYYTGLIAALISWLSIPAYLFYQKKKSA</sequence>
<feature type="transmembrane region" description="Helical" evidence="1">
    <location>
        <begin position="312"/>
        <end position="332"/>
    </location>
</feature>
<keyword evidence="1" id="KW-0472">Membrane</keyword>
<comment type="caution">
    <text evidence="2">The sequence shown here is derived from an EMBL/GenBank/DDBJ whole genome shotgun (WGS) entry which is preliminary data.</text>
</comment>
<feature type="transmembrane region" description="Helical" evidence="1">
    <location>
        <begin position="81"/>
        <end position="99"/>
    </location>
</feature>
<keyword evidence="1" id="KW-1133">Transmembrane helix</keyword>
<evidence type="ECO:0000313" key="2">
    <source>
        <dbReference type="EMBL" id="SEM75259.1"/>
    </source>
</evidence>
<feature type="transmembrane region" description="Helical" evidence="1">
    <location>
        <begin position="186"/>
        <end position="219"/>
    </location>
</feature>
<reference evidence="2 3" key="1">
    <citation type="submission" date="2016-10" db="EMBL/GenBank/DDBJ databases">
        <authorList>
            <person name="Varghese N."/>
            <person name="Submissions S."/>
        </authorList>
    </citation>
    <scope>NUCLEOTIDE SEQUENCE [LARGE SCALE GENOMIC DNA]</scope>
    <source>
        <strain evidence="2 3">WC1T17</strain>
    </source>
</reference>
<protein>
    <recommendedName>
        <fullName evidence="4">YfhO family protein</fullName>
    </recommendedName>
</protein>
<keyword evidence="1" id="KW-0812">Transmembrane</keyword>
<evidence type="ECO:0000313" key="3">
    <source>
        <dbReference type="Proteomes" id="UP000182089"/>
    </source>
</evidence>
<dbReference type="EMBL" id="FOCC01000008">
    <property type="protein sequence ID" value="SEM75259.1"/>
    <property type="molecule type" value="Genomic_DNA"/>
</dbReference>
<organism evidence="2 3">
    <name type="scientific">Ligilactobacillus ruminis</name>
    <dbReference type="NCBI Taxonomy" id="1623"/>
    <lineage>
        <taxon>Bacteria</taxon>
        <taxon>Bacillati</taxon>
        <taxon>Bacillota</taxon>
        <taxon>Bacilli</taxon>
        <taxon>Lactobacillales</taxon>
        <taxon>Lactobacillaceae</taxon>
        <taxon>Ligilactobacillus</taxon>
    </lineage>
</organism>
<feature type="transmembrane region" description="Helical" evidence="1">
    <location>
        <begin position="286"/>
        <end position="305"/>
    </location>
</feature>
<name>A0ABY1AC57_9LACO</name>
<dbReference type="Proteomes" id="UP000182089">
    <property type="component" value="Unassembled WGS sequence"/>
</dbReference>
<proteinExistence type="predicted"/>
<feature type="transmembrane region" description="Helical" evidence="1">
    <location>
        <begin position="231"/>
        <end position="252"/>
    </location>
</feature>
<feature type="transmembrane region" description="Helical" evidence="1">
    <location>
        <begin position="105"/>
        <end position="124"/>
    </location>
</feature>